<name>A0A1U9JTX2_9HYPH</name>
<evidence type="ECO:0008006" key="3">
    <source>
        <dbReference type="Google" id="ProtNLM"/>
    </source>
</evidence>
<dbReference type="KEGG" id="thd:BHV28_06020"/>
<keyword evidence="2" id="KW-1185">Reference proteome</keyword>
<reference evidence="1 2" key="1">
    <citation type="journal article" date="2010" name="Science">
        <title>Genomic comparison of the ants Camponotus floridanus and Harpegnathos saltator.</title>
        <authorList>
            <person name="Bonasio R."/>
            <person name="Zhang G."/>
            <person name="Ye C."/>
            <person name="Mutti N.S."/>
            <person name="Fang X."/>
            <person name="Qin N."/>
            <person name="Donahue G."/>
            <person name="Yang P."/>
            <person name="Li Q."/>
            <person name="Li C."/>
            <person name="Zhang P."/>
            <person name="Huang Z."/>
            <person name="Berger S.L."/>
            <person name="Reinberg D."/>
            <person name="Wang J."/>
            <person name="Liebig J."/>
        </authorList>
    </citation>
    <scope>NUCLEOTIDE SEQUENCE [LARGE SCALE GENOMIC DNA]</scope>
    <source>
        <strain evidence="1 2">Hsal</strain>
    </source>
</reference>
<dbReference type="EMBL" id="CP017315">
    <property type="protein sequence ID" value="AQS41307.1"/>
    <property type="molecule type" value="Genomic_DNA"/>
</dbReference>
<gene>
    <name evidence="1" type="ORF">BHV28_06020</name>
</gene>
<organism evidence="1 2">
    <name type="scientific">Candidatus Tokpelaia hoelldobleri</name>
    <dbReference type="NCBI Taxonomy" id="1902579"/>
    <lineage>
        <taxon>Bacteria</taxon>
        <taxon>Pseudomonadati</taxon>
        <taxon>Pseudomonadota</taxon>
        <taxon>Alphaproteobacteria</taxon>
        <taxon>Hyphomicrobiales</taxon>
        <taxon>Candidatus Tokpelaia</taxon>
    </lineage>
</organism>
<dbReference type="Proteomes" id="UP000188912">
    <property type="component" value="Chromosome"/>
</dbReference>
<evidence type="ECO:0000313" key="2">
    <source>
        <dbReference type="Proteomes" id="UP000188912"/>
    </source>
</evidence>
<protein>
    <recommendedName>
        <fullName evidence="3">DUF3572 domain-containing protein</fullName>
    </recommendedName>
</protein>
<evidence type="ECO:0000313" key="1">
    <source>
        <dbReference type="EMBL" id="AQS41307.1"/>
    </source>
</evidence>
<sequence length="93" mass="9890">MIANQEEAEELAIEALGFIAQDNELTGRFLALTGLAGDDIRQAVATPGFQAGVLEFLLSHEPTLLAFCSAALKDPQQVAQAFALLPGGKHIER</sequence>
<proteinExistence type="predicted"/>
<dbReference type="AlphaFoldDB" id="A0A1U9JTX2"/>
<reference evidence="1 2" key="2">
    <citation type="journal article" date="2016" name="Sci. Rep.">
        <title>The genome of Rhizobiales bacteria in predatory ants reveals urease gene functions but no genes for nitrogen fixation.</title>
        <authorList>
            <person name="Neuvonen M.M."/>
            <person name="Tamarit D."/>
            <person name="Naslund K."/>
            <person name="Liebig J."/>
            <person name="Feldhaar H."/>
            <person name="Moran N.A."/>
            <person name="Guy L."/>
            <person name="Andersson S.G."/>
        </authorList>
    </citation>
    <scope>NUCLEOTIDE SEQUENCE [LARGE SCALE GENOMIC DNA]</scope>
    <source>
        <strain evidence="1 2">Hsal</strain>
    </source>
</reference>
<accession>A0A1U9JTX2</accession>
<dbReference type="STRING" id="1902579.BHV28_06020"/>
<dbReference type="InterPro" id="IPR021955">
    <property type="entry name" value="DUF3572"/>
</dbReference>
<dbReference type="Pfam" id="PF12096">
    <property type="entry name" value="DUF3572"/>
    <property type="match status" value="1"/>
</dbReference>